<gene>
    <name evidence="2" type="ORF">B6C91_07110</name>
    <name evidence="1" type="ORF">B6D08_10965</name>
</gene>
<evidence type="ECO:0000313" key="1">
    <source>
        <dbReference type="EMBL" id="OTP98491.1"/>
    </source>
</evidence>
<evidence type="ECO:0008006" key="5">
    <source>
        <dbReference type="Google" id="ProtNLM"/>
    </source>
</evidence>
<organism evidence="1 4">
    <name type="scientific">Gilliamella apicola</name>
    <dbReference type="NCBI Taxonomy" id="1196095"/>
    <lineage>
        <taxon>Bacteria</taxon>
        <taxon>Pseudomonadati</taxon>
        <taxon>Pseudomonadota</taxon>
        <taxon>Gammaproteobacteria</taxon>
        <taxon>Orbales</taxon>
        <taxon>Orbaceae</taxon>
        <taxon>Gilliamella</taxon>
    </lineage>
</organism>
<protein>
    <recommendedName>
        <fullName evidence="5">AsmA domain-containing protein</fullName>
    </recommendedName>
</protein>
<accession>A0A242NF42</accession>
<evidence type="ECO:0000313" key="3">
    <source>
        <dbReference type="Proteomes" id="UP000194800"/>
    </source>
</evidence>
<reference evidence="3 4" key="1">
    <citation type="submission" date="2017-03" db="EMBL/GenBank/DDBJ databases">
        <title>Comparative genomics of honeybee gut symbionts reveal geographically distinct and subgroup specific antibiotic resistance.</title>
        <authorList>
            <person name="Ludvigsen J."/>
            <person name="Porcellato D."/>
            <person name="Labee-Lund T.M."/>
            <person name="Amdam G.V."/>
            <person name="Rudi K."/>
        </authorList>
    </citation>
    <scope>NUCLEOTIDE SEQUENCE [LARGE SCALE GENOMIC DNA]</scope>
    <source>
        <strain evidence="1 4">A-7-12</strain>
        <strain evidence="2 3">A-9-12</strain>
    </source>
</reference>
<evidence type="ECO:0000313" key="4">
    <source>
        <dbReference type="Proteomes" id="UP000194977"/>
    </source>
</evidence>
<proteinExistence type="predicted"/>
<dbReference type="RefSeq" id="WP_086272380.1">
    <property type="nucleotide sequence ID" value="NZ_MZNE01000025.1"/>
</dbReference>
<dbReference type="EMBL" id="NART01000026">
    <property type="protein sequence ID" value="OTQ09992.1"/>
    <property type="molecule type" value="Genomic_DNA"/>
</dbReference>
<dbReference type="EMBL" id="NARP01000030">
    <property type="protein sequence ID" value="OTP98491.1"/>
    <property type="molecule type" value="Genomic_DNA"/>
</dbReference>
<comment type="caution">
    <text evidence="1">The sequence shown here is derived from an EMBL/GenBank/DDBJ whole genome shotgun (WGS) entry which is preliminary data.</text>
</comment>
<dbReference type="AlphaFoldDB" id="A0A242NF42"/>
<dbReference type="Proteomes" id="UP000194800">
    <property type="component" value="Unassembled WGS sequence"/>
</dbReference>
<sequence>MRRLKLFIIILSTILCFFVFLPYFLLQTSFGAKIASQQLSKLSSYTISIDNMHHSLSNLYELSFDNVIISDEKQEIVKIPKLVIGLDKNNLWQLKHFKYITVINGVINYNPDNKHDNFTADTLKLVDSIVNTSFNNGQINLSLTQLNGGIKQFSSSGDGQYQFDLTSQQVSLNQLPMNKVLIQGFHRDNITSITNLGGNFDKGFFVSKLKILSDNSLDIEQLKISNIHFQTTDNSYFDKYLSILPKLTLRQLSIFESSIQLPSLIIDKGNLETANLWYDDRWHVEDGSIIFNADSVVWHNNTFSSVLLQLALDDQQVDIQKAMATWNNGNVNFSGIWKNNSLYLNKLLLAGIDYKITEKLEQLLLPDVFSQVAINELTVLPSMLINTNPTYPFTLNNFEVSGSDVVLVKDKKLGLYFGTLFFKAEKGSINGVDVNYPDLVVKFDSQYNALLNFSSLVSGGMVEAVAKVNPLQTEFLSLHISAYGISSLLLDEWKLVKEPPNASHYSADLHGDISPFNLSGTFVTNGNEFIVNPQH</sequence>
<dbReference type="OrthoDB" id="7053268at2"/>
<dbReference type="Proteomes" id="UP000194977">
    <property type="component" value="Unassembled WGS sequence"/>
</dbReference>
<evidence type="ECO:0000313" key="2">
    <source>
        <dbReference type="EMBL" id="OTQ09992.1"/>
    </source>
</evidence>
<name>A0A242NF42_9GAMM</name>
<keyword evidence="3" id="KW-1185">Reference proteome</keyword>